<keyword evidence="1" id="KW-0472">Membrane</keyword>
<comment type="caution">
    <text evidence="2">The sequence shown here is derived from an EMBL/GenBank/DDBJ whole genome shotgun (WGS) entry which is preliminary data.</text>
</comment>
<sequence>MEHSGRAAAADRFLSLVLSAACGLAMAAAAGSGASGMAAAGALLTAAAVLAGLWWRPAATGAVLLAIAVIGFADPPTVSVAVAGLAAVGYLLLRHAADGAAPVTGPALLGAAGFSVVGVVAASFPLQLPWLPLVAAPAALGCYVLALRPFLS</sequence>
<dbReference type="RefSeq" id="WP_065025531.1">
    <property type="nucleotide sequence ID" value="NZ_LZMF01000116.1"/>
</dbReference>
<accession>A0A1A3TQR1</accession>
<feature type="transmembrane region" description="Helical" evidence="1">
    <location>
        <begin position="130"/>
        <end position="151"/>
    </location>
</feature>
<dbReference type="AlphaFoldDB" id="A0A1A3TQR1"/>
<feature type="transmembrane region" description="Helical" evidence="1">
    <location>
        <begin position="63"/>
        <end position="93"/>
    </location>
</feature>
<keyword evidence="1" id="KW-1133">Transmembrane helix</keyword>
<organism evidence="2 3">
    <name type="scientific">Mycolicibacter sinensis (strain JDM601)</name>
    <name type="common">Mycobacterium sinense</name>
    <dbReference type="NCBI Taxonomy" id="875328"/>
    <lineage>
        <taxon>Bacteria</taxon>
        <taxon>Bacillati</taxon>
        <taxon>Actinomycetota</taxon>
        <taxon>Actinomycetes</taxon>
        <taxon>Mycobacteriales</taxon>
        <taxon>Mycobacteriaceae</taxon>
        <taxon>Mycolicibacter</taxon>
    </lineage>
</organism>
<evidence type="ECO:0000256" key="1">
    <source>
        <dbReference type="SAM" id="Phobius"/>
    </source>
</evidence>
<reference evidence="3" key="1">
    <citation type="submission" date="2016-06" db="EMBL/GenBank/DDBJ databases">
        <authorList>
            <person name="Sutton G."/>
            <person name="Brinkac L."/>
            <person name="Sanka R."/>
            <person name="Adams M."/>
            <person name="Lau E."/>
            <person name="Garcia-Basteiro A."/>
            <person name="Lopez-Varela E."/>
            <person name="Palencia S."/>
        </authorList>
    </citation>
    <scope>NUCLEOTIDE SEQUENCE [LARGE SCALE GENOMIC DNA]</scope>
    <source>
        <strain evidence="3">1274684.2</strain>
    </source>
</reference>
<feature type="transmembrane region" description="Helical" evidence="1">
    <location>
        <begin position="105"/>
        <end position="124"/>
    </location>
</feature>
<evidence type="ECO:0000313" key="3">
    <source>
        <dbReference type="Proteomes" id="UP000093759"/>
    </source>
</evidence>
<protein>
    <recommendedName>
        <fullName evidence="4">Integral membrane protein</fullName>
    </recommendedName>
</protein>
<dbReference type="EMBL" id="LZMF01000116">
    <property type="protein sequence ID" value="OBK84994.1"/>
    <property type="molecule type" value="Genomic_DNA"/>
</dbReference>
<gene>
    <name evidence="2" type="ORF">A5648_07860</name>
</gene>
<dbReference type="Proteomes" id="UP000093759">
    <property type="component" value="Unassembled WGS sequence"/>
</dbReference>
<evidence type="ECO:0000313" key="2">
    <source>
        <dbReference type="EMBL" id="OBK84994.1"/>
    </source>
</evidence>
<keyword evidence="1" id="KW-0812">Transmembrane</keyword>
<evidence type="ECO:0008006" key="4">
    <source>
        <dbReference type="Google" id="ProtNLM"/>
    </source>
</evidence>
<proteinExistence type="predicted"/>
<name>A0A1A3TQR1_MYCSD</name>